<accession>L5M8X7</accession>
<dbReference type="PROSITE" id="PS50088">
    <property type="entry name" value="ANK_REPEAT"/>
    <property type="match status" value="1"/>
</dbReference>
<protein>
    <submittedName>
        <fullName evidence="5">Inversin</fullName>
    </submittedName>
</protein>
<evidence type="ECO:0000256" key="1">
    <source>
        <dbReference type="ARBA" id="ARBA00022737"/>
    </source>
</evidence>
<proteinExistence type="predicted"/>
<sequence>MNRSENLFFTGSSLASQVHAAAINGDKGALHRLIIGNAALKDKEDQFGRTPLMYCVLADRLDCADTLLKAGADVNKTDHSQRTALHLAAQKEFDRPGVQPLTMTCTDHQGVVRNKGRPQPAASSWQPGKGRPLSSLITGQA</sequence>
<feature type="region of interest" description="Disordered" evidence="4">
    <location>
        <begin position="109"/>
        <end position="141"/>
    </location>
</feature>
<gene>
    <name evidence="5" type="ORF">MDA_GLEAN10021528</name>
</gene>
<dbReference type="PANTHER" id="PTHR24201:SF15">
    <property type="entry name" value="ANKYRIN REPEAT DOMAIN-CONTAINING PROTEIN 66"/>
    <property type="match status" value="1"/>
</dbReference>
<dbReference type="PROSITE" id="PS50297">
    <property type="entry name" value="ANK_REP_REGION"/>
    <property type="match status" value="1"/>
</dbReference>
<dbReference type="SMART" id="SM00248">
    <property type="entry name" value="ANK"/>
    <property type="match status" value="2"/>
</dbReference>
<keyword evidence="6" id="KW-1185">Reference proteome</keyword>
<keyword evidence="2 3" id="KW-0040">ANK repeat</keyword>
<evidence type="ECO:0000256" key="4">
    <source>
        <dbReference type="SAM" id="MobiDB-lite"/>
    </source>
</evidence>
<dbReference type="Proteomes" id="UP000010556">
    <property type="component" value="Unassembled WGS sequence"/>
</dbReference>
<dbReference type="SUPFAM" id="SSF48403">
    <property type="entry name" value="Ankyrin repeat"/>
    <property type="match status" value="1"/>
</dbReference>
<name>L5M8X7_MYODS</name>
<keyword evidence="1" id="KW-0677">Repeat</keyword>
<evidence type="ECO:0000313" key="5">
    <source>
        <dbReference type="EMBL" id="ELK34183.1"/>
    </source>
</evidence>
<evidence type="ECO:0000256" key="3">
    <source>
        <dbReference type="PROSITE-ProRule" id="PRU00023"/>
    </source>
</evidence>
<dbReference type="InterPro" id="IPR036770">
    <property type="entry name" value="Ankyrin_rpt-contain_sf"/>
</dbReference>
<dbReference type="EMBL" id="KB103229">
    <property type="protein sequence ID" value="ELK34183.1"/>
    <property type="molecule type" value="Genomic_DNA"/>
</dbReference>
<dbReference type="Pfam" id="PF12796">
    <property type="entry name" value="Ank_2"/>
    <property type="match status" value="1"/>
</dbReference>
<reference evidence="6" key="1">
    <citation type="journal article" date="2013" name="Science">
        <title>Comparative analysis of bat genomes provides insight into the evolution of flight and immunity.</title>
        <authorList>
            <person name="Zhang G."/>
            <person name="Cowled C."/>
            <person name="Shi Z."/>
            <person name="Huang Z."/>
            <person name="Bishop-Lilly K.A."/>
            <person name="Fang X."/>
            <person name="Wynne J.W."/>
            <person name="Xiong Z."/>
            <person name="Baker M.L."/>
            <person name="Zhao W."/>
            <person name="Tachedjian M."/>
            <person name="Zhu Y."/>
            <person name="Zhou P."/>
            <person name="Jiang X."/>
            <person name="Ng J."/>
            <person name="Yang L."/>
            <person name="Wu L."/>
            <person name="Xiao J."/>
            <person name="Feng Y."/>
            <person name="Chen Y."/>
            <person name="Sun X."/>
            <person name="Zhang Y."/>
            <person name="Marsh G.A."/>
            <person name="Crameri G."/>
            <person name="Broder C.C."/>
            <person name="Frey K.G."/>
            <person name="Wang L.F."/>
            <person name="Wang J."/>
        </authorList>
    </citation>
    <scope>NUCLEOTIDE SEQUENCE [LARGE SCALE GENOMIC DNA]</scope>
</reference>
<dbReference type="InterPro" id="IPR002110">
    <property type="entry name" value="Ankyrin_rpt"/>
</dbReference>
<feature type="repeat" description="ANK" evidence="3">
    <location>
        <begin position="47"/>
        <end position="79"/>
    </location>
</feature>
<organism evidence="5 6">
    <name type="scientific">Myotis davidii</name>
    <name type="common">David's myotis</name>
    <dbReference type="NCBI Taxonomy" id="225400"/>
    <lineage>
        <taxon>Eukaryota</taxon>
        <taxon>Metazoa</taxon>
        <taxon>Chordata</taxon>
        <taxon>Craniata</taxon>
        <taxon>Vertebrata</taxon>
        <taxon>Euteleostomi</taxon>
        <taxon>Mammalia</taxon>
        <taxon>Eutheria</taxon>
        <taxon>Laurasiatheria</taxon>
        <taxon>Chiroptera</taxon>
        <taxon>Yangochiroptera</taxon>
        <taxon>Vespertilionidae</taxon>
        <taxon>Myotis</taxon>
    </lineage>
</organism>
<dbReference type="Gene3D" id="1.25.40.20">
    <property type="entry name" value="Ankyrin repeat-containing domain"/>
    <property type="match status" value="1"/>
</dbReference>
<dbReference type="PANTHER" id="PTHR24201">
    <property type="entry name" value="ANK_REP_REGION DOMAIN-CONTAINING PROTEIN"/>
    <property type="match status" value="1"/>
</dbReference>
<evidence type="ECO:0000313" key="6">
    <source>
        <dbReference type="Proteomes" id="UP000010556"/>
    </source>
</evidence>
<dbReference type="InterPro" id="IPR050776">
    <property type="entry name" value="Ank_Repeat/CDKN_Inhibitor"/>
</dbReference>
<evidence type="ECO:0000256" key="2">
    <source>
        <dbReference type="ARBA" id="ARBA00023043"/>
    </source>
</evidence>
<dbReference type="AlphaFoldDB" id="L5M8X7"/>